<dbReference type="GO" id="GO:0005886">
    <property type="term" value="C:plasma membrane"/>
    <property type="evidence" value="ECO:0007669"/>
    <property type="project" value="TreeGrafter"/>
</dbReference>
<feature type="transmembrane region" description="Helical" evidence="7">
    <location>
        <begin position="267"/>
        <end position="292"/>
    </location>
</feature>
<organism evidence="9 10">
    <name type="scientific">Hungatella hathewayi</name>
    <dbReference type="NCBI Taxonomy" id="154046"/>
    <lineage>
        <taxon>Bacteria</taxon>
        <taxon>Bacillati</taxon>
        <taxon>Bacillota</taxon>
        <taxon>Clostridia</taxon>
        <taxon>Lachnospirales</taxon>
        <taxon>Lachnospiraceae</taxon>
        <taxon>Hungatella</taxon>
    </lineage>
</organism>
<evidence type="ECO:0000256" key="5">
    <source>
        <dbReference type="ARBA" id="ARBA00022989"/>
    </source>
</evidence>
<dbReference type="PANTHER" id="PTHR48090">
    <property type="entry name" value="UNDECAPRENYL-PHOSPHATE 4-DEOXY-4-FORMAMIDO-L-ARABINOSE TRANSFERASE-RELATED"/>
    <property type="match status" value="1"/>
</dbReference>
<dbReference type="Proteomes" id="UP000095651">
    <property type="component" value="Unassembled WGS sequence"/>
</dbReference>
<dbReference type="InterPro" id="IPR029044">
    <property type="entry name" value="Nucleotide-diphossugar_trans"/>
</dbReference>
<evidence type="ECO:0000259" key="8">
    <source>
        <dbReference type="Pfam" id="PF00535"/>
    </source>
</evidence>
<evidence type="ECO:0000256" key="4">
    <source>
        <dbReference type="ARBA" id="ARBA00022692"/>
    </source>
</evidence>
<evidence type="ECO:0000313" key="9">
    <source>
        <dbReference type="EMBL" id="CUN82262.1"/>
    </source>
</evidence>
<evidence type="ECO:0000256" key="1">
    <source>
        <dbReference type="ARBA" id="ARBA00004141"/>
    </source>
</evidence>
<proteinExistence type="predicted"/>
<dbReference type="GO" id="GO:0016757">
    <property type="term" value="F:glycosyltransferase activity"/>
    <property type="evidence" value="ECO:0007669"/>
    <property type="project" value="UniProtKB-KW"/>
</dbReference>
<keyword evidence="6 7" id="KW-0472">Membrane</keyword>
<evidence type="ECO:0000256" key="6">
    <source>
        <dbReference type="ARBA" id="ARBA00023136"/>
    </source>
</evidence>
<evidence type="ECO:0000256" key="7">
    <source>
        <dbReference type="SAM" id="Phobius"/>
    </source>
</evidence>
<evidence type="ECO:0000256" key="2">
    <source>
        <dbReference type="ARBA" id="ARBA00022676"/>
    </source>
</evidence>
<keyword evidence="3 9" id="KW-0808">Transferase</keyword>
<dbReference type="InterPro" id="IPR001173">
    <property type="entry name" value="Glyco_trans_2-like"/>
</dbReference>
<keyword evidence="2 9" id="KW-0328">Glycosyltransferase</keyword>
<keyword evidence="5 7" id="KW-1133">Transmembrane helix</keyword>
<feature type="domain" description="Glycosyltransferase 2-like" evidence="8">
    <location>
        <begin position="6"/>
        <end position="140"/>
    </location>
</feature>
<dbReference type="AlphaFoldDB" id="A0A174A0S4"/>
<dbReference type="RefSeq" id="WP_055653427.1">
    <property type="nucleotide sequence ID" value="NZ_CABIXC010000002.1"/>
</dbReference>
<gene>
    <name evidence="9" type="primary">yfdH_1</name>
    <name evidence="9" type="ORF">ERS852407_01187</name>
</gene>
<dbReference type="CDD" id="cd04187">
    <property type="entry name" value="DPM1_like_bac"/>
    <property type="match status" value="1"/>
</dbReference>
<dbReference type="EMBL" id="CYZE01000002">
    <property type="protein sequence ID" value="CUN82262.1"/>
    <property type="molecule type" value="Genomic_DNA"/>
</dbReference>
<dbReference type="InterPro" id="IPR050256">
    <property type="entry name" value="Glycosyltransferase_2"/>
</dbReference>
<name>A0A174A0S4_9FIRM</name>
<evidence type="ECO:0000256" key="3">
    <source>
        <dbReference type="ARBA" id="ARBA00022679"/>
    </source>
</evidence>
<keyword evidence="4 7" id="KW-0812">Transmembrane</keyword>
<accession>A0A174A0S4</accession>
<dbReference type="Pfam" id="PF00535">
    <property type="entry name" value="Glycos_transf_2"/>
    <property type="match status" value="1"/>
</dbReference>
<protein>
    <submittedName>
        <fullName evidence="9">Family 2 glycosyl transferase</fullName>
        <ecNumber evidence="9">2.4.1.-</ecNumber>
    </submittedName>
</protein>
<sequence length="314" mass="35271">MEKKLSVVVSCYNEELALRQFYAETSKVLKSLSWDYELIFVNDGSQDGSIEILKELASGDEKVKVVDFSRNFGHEAAMIAGMDYSSGDGIVCMDADLQHPPECLPGIIAKLDEGYDVINMVRTKNESAGWFKNFAGAAFYRLINILSDVKFEPNASDFFAVSKKAAKVLKTNYREKVRFLRGYVQNIGFRRTTIEYEARNRVAGESKYSIKKLITFSMNTIMCFSNLPLKLGIYAGGFAGVLGIIMMIYTIWSWAEVGTPSGYATTIVLICFMFAILFLIVGIIGNYIAILFAEMKDRPIYIVGETKNFPEEKE</sequence>
<dbReference type="PANTHER" id="PTHR48090:SF1">
    <property type="entry name" value="PROPHAGE BACTOPRENOL GLUCOSYL TRANSFERASE HOMOLOG"/>
    <property type="match status" value="1"/>
</dbReference>
<dbReference type="SUPFAM" id="SSF53448">
    <property type="entry name" value="Nucleotide-diphospho-sugar transferases"/>
    <property type="match status" value="1"/>
</dbReference>
<dbReference type="Gene3D" id="3.90.550.10">
    <property type="entry name" value="Spore Coat Polysaccharide Biosynthesis Protein SpsA, Chain A"/>
    <property type="match status" value="1"/>
</dbReference>
<evidence type="ECO:0000313" key="10">
    <source>
        <dbReference type="Proteomes" id="UP000095651"/>
    </source>
</evidence>
<feature type="transmembrane region" description="Helical" evidence="7">
    <location>
        <begin position="231"/>
        <end position="255"/>
    </location>
</feature>
<reference evidence="9 10" key="1">
    <citation type="submission" date="2015-09" db="EMBL/GenBank/DDBJ databases">
        <authorList>
            <consortium name="Pathogen Informatics"/>
        </authorList>
    </citation>
    <scope>NUCLEOTIDE SEQUENCE [LARGE SCALE GENOMIC DNA]</scope>
    <source>
        <strain evidence="9 10">2789STDY5608850</strain>
    </source>
</reference>
<dbReference type="EC" id="2.4.1.-" evidence="9"/>
<comment type="subcellular location">
    <subcellularLocation>
        <location evidence="1">Membrane</location>
        <topology evidence="1">Multi-pass membrane protein</topology>
    </subcellularLocation>
</comment>